<gene>
    <name evidence="5" type="ORF">OUZ56_000210</name>
</gene>
<organism evidence="5 6">
    <name type="scientific">Daphnia magna</name>
    <dbReference type="NCBI Taxonomy" id="35525"/>
    <lineage>
        <taxon>Eukaryota</taxon>
        <taxon>Metazoa</taxon>
        <taxon>Ecdysozoa</taxon>
        <taxon>Arthropoda</taxon>
        <taxon>Crustacea</taxon>
        <taxon>Branchiopoda</taxon>
        <taxon>Diplostraca</taxon>
        <taxon>Cladocera</taxon>
        <taxon>Anomopoda</taxon>
        <taxon>Daphniidae</taxon>
        <taxon>Daphnia</taxon>
    </lineage>
</organism>
<dbReference type="Pfam" id="PF00026">
    <property type="entry name" value="Asp"/>
    <property type="match status" value="1"/>
</dbReference>
<dbReference type="InterPro" id="IPR033121">
    <property type="entry name" value="PEPTIDASE_A1"/>
</dbReference>
<dbReference type="PRINTS" id="PR00792">
    <property type="entry name" value="PEPSIN"/>
</dbReference>
<dbReference type="PANTHER" id="PTHR47966:SF51">
    <property type="entry name" value="BETA-SITE APP-CLEAVING ENZYME, ISOFORM A-RELATED"/>
    <property type="match status" value="1"/>
</dbReference>
<keyword evidence="3" id="KW-1133">Transmembrane helix</keyword>
<feature type="domain" description="Peptidase A1" evidence="4">
    <location>
        <begin position="109"/>
        <end position="431"/>
    </location>
</feature>
<sequence>METKIVTQRRCVLSSCGRNNKALRTYSVLSILFWLSTEKRMKVTIVLSLLALVGFAAAGKGLTVPLKQMTSARRTLKGHGLAIEKMQRRYGSGKAVGQEPLTNYQDAQYYGPITLGTPPQNFDIIFDTGSANLWVPSSECANSNLACKNHNQYNSSLSTTYKPNGTDFSIQYGTGAMTGFLSTDILGIAGAEVIDQTFAEAVEEPGLVFVAGRFDGILGMAYPRISVEGVVPMFQNMIAQGLVDEPVFSFWLNRNLSNPELGGEIFFGGTNPEHYVGEVTYIPVTRQAYWQFAVDSVLLDGFDEYPFCVGGCEMISDTGTSLIAGPSEEITLFHKLIGAQVNIVGEGIVDCATVPNLPPLTFTIGGTPFVLEGVDYIIPVIDPDTNETFCLSGFIGLDIPPPTGPLWILGDVFIGKFYSIYDFGENRVGLATSVIA</sequence>
<dbReference type="InterPro" id="IPR001969">
    <property type="entry name" value="Aspartic_peptidase_AS"/>
</dbReference>
<dbReference type="Gene3D" id="2.40.70.10">
    <property type="entry name" value="Acid Proteases"/>
    <property type="match status" value="2"/>
</dbReference>
<dbReference type="PROSITE" id="PS00141">
    <property type="entry name" value="ASP_PROTEASE"/>
    <property type="match status" value="2"/>
</dbReference>
<comment type="caution">
    <text evidence="5">The sequence shown here is derived from an EMBL/GenBank/DDBJ whole genome shotgun (WGS) entry which is preliminary data.</text>
</comment>
<dbReference type="SUPFAM" id="SSF50630">
    <property type="entry name" value="Acid proteases"/>
    <property type="match status" value="1"/>
</dbReference>
<keyword evidence="2" id="KW-0378">Hydrolase</keyword>
<dbReference type="PROSITE" id="PS51767">
    <property type="entry name" value="PEPTIDASE_A1"/>
    <property type="match status" value="1"/>
</dbReference>
<evidence type="ECO:0000256" key="1">
    <source>
        <dbReference type="ARBA" id="ARBA00007447"/>
    </source>
</evidence>
<keyword evidence="6" id="KW-1185">Reference proteome</keyword>
<dbReference type="InterPro" id="IPR001461">
    <property type="entry name" value="Aspartic_peptidase_A1"/>
</dbReference>
<comment type="similarity">
    <text evidence="1 2">Belongs to the peptidase A1 family.</text>
</comment>
<reference evidence="5 6" key="1">
    <citation type="journal article" date="2023" name="Nucleic Acids Res.">
        <title>The hologenome of Daphnia magna reveals possible DNA methylation and microbiome-mediated evolution of the host genome.</title>
        <authorList>
            <person name="Chaturvedi A."/>
            <person name="Li X."/>
            <person name="Dhandapani V."/>
            <person name="Marshall H."/>
            <person name="Kissane S."/>
            <person name="Cuenca-Cambronero M."/>
            <person name="Asole G."/>
            <person name="Calvet F."/>
            <person name="Ruiz-Romero M."/>
            <person name="Marangio P."/>
            <person name="Guigo R."/>
            <person name="Rago D."/>
            <person name="Mirbahai L."/>
            <person name="Eastwood N."/>
            <person name="Colbourne J.K."/>
            <person name="Zhou J."/>
            <person name="Mallon E."/>
            <person name="Orsini L."/>
        </authorList>
    </citation>
    <scope>NUCLEOTIDE SEQUENCE [LARGE SCALE GENOMIC DNA]</scope>
    <source>
        <strain evidence="5">LRV0_1</strain>
    </source>
</reference>
<evidence type="ECO:0000313" key="5">
    <source>
        <dbReference type="EMBL" id="KAK4018140.1"/>
    </source>
</evidence>
<keyword evidence="3" id="KW-0812">Transmembrane</keyword>
<name>A0ABQ9ZZ01_9CRUS</name>
<feature type="transmembrane region" description="Helical" evidence="3">
    <location>
        <begin position="43"/>
        <end position="64"/>
    </location>
</feature>
<keyword evidence="3" id="KW-0472">Membrane</keyword>
<accession>A0ABQ9ZZ01</accession>
<protein>
    <recommendedName>
        <fullName evidence="4">Peptidase A1 domain-containing protein</fullName>
    </recommendedName>
</protein>
<keyword evidence="2" id="KW-0645">Protease</keyword>
<proteinExistence type="inferred from homology"/>
<evidence type="ECO:0000256" key="2">
    <source>
        <dbReference type="RuleBase" id="RU000454"/>
    </source>
</evidence>
<evidence type="ECO:0000259" key="4">
    <source>
        <dbReference type="PROSITE" id="PS51767"/>
    </source>
</evidence>
<keyword evidence="2" id="KW-0064">Aspartyl protease</keyword>
<dbReference type="InterPro" id="IPR021109">
    <property type="entry name" value="Peptidase_aspartic_dom_sf"/>
</dbReference>
<dbReference type="Proteomes" id="UP001234178">
    <property type="component" value="Unassembled WGS sequence"/>
</dbReference>
<dbReference type="EMBL" id="JAOYFB010000036">
    <property type="protein sequence ID" value="KAK4018140.1"/>
    <property type="molecule type" value="Genomic_DNA"/>
</dbReference>
<evidence type="ECO:0000256" key="3">
    <source>
        <dbReference type="SAM" id="Phobius"/>
    </source>
</evidence>
<dbReference type="PANTHER" id="PTHR47966">
    <property type="entry name" value="BETA-SITE APP-CLEAVING ENZYME, ISOFORM A-RELATED"/>
    <property type="match status" value="1"/>
</dbReference>
<evidence type="ECO:0000313" key="6">
    <source>
        <dbReference type="Proteomes" id="UP001234178"/>
    </source>
</evidence>